<gene>
    <name evidence="2" type="ORF">WH95_13675</name>
</gene>
<dbReference type="Pfam" id="PF06698">
    <property type="entry name" value="DUF1192"/>
    <property type="match status" value="1"/>
</dbReference>
<evidence type="ECO:0000256" key="1">
    <source>
        <dbReference type="SAM" id="Coils"/>
    </source>
</evidence>
<dbReference type="RefSeq" id="WP_046508221.1">
    <property type="nucleotide sequence ID" value="NZ_LANI01000020.1"/>
</dbReference>
<name>A0A0M2R324_9PROT</name>
<sequence>MDIDDLEPRKGKPQLKDLEPMGLDELREYIAALEGEIVRAQAEIDRKEKHRKGLDGLFKA</sequence>
<dbReference type="EMBL" id="LANI01000020">
    <property type="protein sequence ID" value="KKJ76267.1"/>
    <property type="molecule type" value="Genomic_DNA"/>
</dbReference>
<keyword evidence="3" id="KW-1185">Reference proteome</keyword>
<evidence type="ECO:0000313" key="2">
    <source>
        <dbReference type="EMBL" id="KKJ76267.1"/>
    </source>
</evidence>
<reference evidence="2 3" key="1">
    <citation type="submission" date="2015-03" db="EMBL/GenBank/DDBJ databases">
        <title>Genome sequence of Kiloniella sp. P1-1, isolated from the gut microflora of Pacific white shrimp, Penaeus vannamei.</title>
        <authorList>
            <person name="Shao Z."/>
            <person name="Wang L."/>
            <person name="Li X."/>
        </authorList>
    </citation>
    <scope>NUCLEOTIDE SEQUENCE [LARGE SCALE GENOMIC DNA]</scope>
    <source>
        <strain evidence="2 3">P1-1</strain>
    </source>
</reference>
<dbReference type="OrthoDB" id="7364583at2"/>
<dbReference type="Proteomes" id="UP000034491">
    <property type="component" value="Unassembled WGS sequence"/>
</dbReference>
<dbReference type="STRING" id="1549748.WH95_13675"/>
<evidence type="ECO:0008006" key="4">
    <source>
        <dbReference type="Google" id="ProtNLM"/>
    </source>
</evidence>
<proteinExistence type="predicted"/>
<protein>
    <recommendedName>
        <fullName evidence="4">DUF1192 domain-containing protein</fullName>
    </recommendedName>
</protein>
<comment type="caution">
    <text evidence="2">The sequence shown here is derived from an EMBL/GenBank/DDBJ whole genome shotgun (WGS) entry which is preliminary data.</text>
</comment>
<organism evidence="2 3">
    <name type="scientific">Kiloniella litopenaei</name>
    <dbReference type="NCBI Taxonomy" id="1549748"/>
    <lineage>
        <taxon>Bacteria</taxon>
        <taxon>Pseudomonadati</taxon>
        <taxon>Pseudomonadota</taxon>
        <taxon>Alphaproteobacteria</taxon>
        <taxon>Rhodospirillales</taxon>
        <taxon>Kiloniellaceae</taxon>
        <taxon>Kiloniella</taxon>
    </lineage>
</organism>
<feature type="coiled-coil region" evidence="1">
    <location>
        <begin position="23"/>
        <end position="50"/>
    </location>
</feature>
<evidence type="ECO:0000313" key="3">
    <source>
        <dbReference type="Proteomes" id="UP000034491"/>
    </source>
</evidence>
<dbReference type="AlphaFoldDB" id="A0A0M2R324"/>
<dbReference type="InterPro" id="IPR009579">
    <property type="entry name" value="DUF1192"/>
</dbReference>
<keyword evidence="1" id="KW-0175">Coiled coil</keyword>
<accession>A0A0M2R324</accession>